<protein>
    <submittedName>
        <fullName evidence="2">Uncharacterized protein</fullName>
    </submittedName>
</protein>
<dbReference type="Proteomes" id="UP000182743">
    <property type="component" value="Unassembled WGS sequence"/>
</dbReference>
<feature type="compositionally biased region" description="Polar residues" evidence="1">
    <location>
        <begin position="18"/>
        <end position="27"/>
    </location>
</feature>
<evidence type="ECO:0000256" key="1">
    <source>
        <dbReference type="SAM" id="MobiDB-lite"/>
    </source>
</evidence>
<accession>A0A1J5JFW5</accession>
<organism evidence="2 3">
    <name type="scientific">Neomoorella thermoacetica</name>
    <name type="common">Clostridium thermoaceticum</name>
    <dbReference type="NCBI Taxonomy" id="1525"/>
    <lineage>
        <taxon>Bacteria</taxon>
        <taxon>Bacillati</taxon>
        <taxon>Bacillota</taxon>
        <taxon>Clostridia</taxon>
        <taxon>Neomoorellales</taxon>
        <taxon>Neomoorellaceae</taxon>
        <taxon>Neomoorella</taxon>
    </lineage>
</organism>
<sequence>MFQTGYKGAGLAADQKPGRNSHQGGNRQQEKKGLGQGHSGSRQRYGPARVSGIAHGRGQGPGAIGKGSDDNGLA</sequence>
<feature type="compositionally biased region" description="Gly residues" evidence="1">
    <location>
        <begin position="55"/>
        <end position="65"/>
    </location>
</feature>
<name>A0A1J5JFW5_NEOTH</name>
<dbReference type="EMBL" id="MIHH01000030">
    <property type="protein sequence ID" value="OIQ07724.1"/>
    <property type="molecule type" value="Genomic_DNA"/>
</dbReference>
<proteinExistence type="predicted"/>
<evidence type="ECO:0000313" key="3">
    <source>
        <dbReference type="Proteomes" id="UP000182743"/>
    </source>
</evidence>
<reference evidence="2 3" key="1">
    <citation type="submission" date="2016-08" db="EMBL/GenBank/DDBJ databases">
        <title>Genome-based comparison of Moorella thermoacetic strains.</title>
        <authorList>
            <person name="Poehlein A."/>
            <person name="Bengelsdorf F.R."/>
            <person name="Esser C."/>
            <person name="Duerre P."/>
            <person name="Daniel R."/>
        </authorList>
    </citation>
    <scope>NUCLEOTIDE SEQUENCE [LARGE SCALE GENOMIC DNA]</scope>
    <source>
        <strain evidence="2 3">DSM 11768</strain>
    </source>
</reference>
<dbReference type="AlphaFoldDB" id="A0A1J5JFW5"/>
<feature type="region of interest" description="Disordered" evidence="1">
    <location>
        <begin position="1"/>
        <end position="74"/>
    </location>
</feature>
<evidence type="ECO:0000313" key="2">
    <source>
        <dbReference type="EMBL" id="OIQ07724.1"/>
    </source>
</evidence>
<gene>
    <name evidence="2" type="ORF">MOOR_26510</name>
</gene>
<comment type="caution">
    <text evidence="2">The sequence shown here is derived from an EMBL/GenBank/DDBJ whole genome shotgun (WGS) entry which is preliminary data.</text>
</comment>